<dbReference type="InterPro" id="IPR049942">
    <property type="entry name" value="DML1/Misato"/>
</dbReference>
<evidence type="ECO:0000313" key="7">
    <source>
        <dbReference type="EMBL" id="KAJ1999548.1"/>
    </source>
</evidence>
<accession>A0A9W8BFX8</accession>
<evidence type="ECO:0000259" key="6">
    <source>
        <dbReference type="Pfam" id="PF14881"/>
    </source>
</evidence>
<keyword evidence="4" id="KW-0496">Mitochondrion</keyword>
<dbReference type="SUPFAM" id="SSF52490">
    <property type="entry name" value="Tubulin nucleotide-binding domain-like"/>
    <property type="match status" value="1"/>
</dbReference>
<dbReference type="InterPro" id="IPR029209">
    <property type="entry name" value="DML1/Misato_tubulin"/>
</dbReference>
<dbReference type="PANTHER" id="PTHR13391:SF0">
    <property type="entry name" value="PROTEIN MISATO HOMOLOG 1"/>
    <property type="match status" value="1"/>
</dbReference>
<evidence type="ECO:0000256" key="2">
    <source>
        <dbReference type="ARBA" id="ARBA00004173"/>
    </source>
</evidence>
<dbReference type="AlphaFoldDB" id="A0A9W8BFX8"/>
<organism evidence="7 8">
    <name type="scientific">Coemansia thaxteri</name>
    <dbReference type="NCBI Taxonomy" id="2663907"/>
    <lineage>
        <taxon>Eukaryota</taxon>
        <taxon>Fungi</taxon>
        <taxon>Fungi incertae sedis</taxon>
        <taxon>Zoopagomycota</taxon>
        <taxon>Kickxellomycotina</taxon>
        <taxon>Kickxellomycetes</taxon>
        <taxon>Kickxellales</taxon>
        <taxon>Kickxellaceae</taxon>
        <taxon>Coemansia</taxon>
    </lineage>
</organism>
<dbReference type="InterPro" id="IPR019605">
    <property type="entry name" value="Misato_II_tubulin-like"/>
</dbReference>
<feature type="non-terminal residue" evidence="7">
    <location>
        <position position="313"/>
    </location>
</feature>
<dbReference type="Pfam" id="PF10644">
    <property type="entry name" value="Misat_Tub_SegII"/>
    <property type="match status" value="1"/>
</dbReference>
<protein>
    <submittedName>
        <fullName evidence="7">MtDNA inheritance, partitioning of the mitochondrial organelle</fullName>
    </submittedName>
</protein>
<dbReference type="EMBL" id="JANBQF010000685">
    <property type="protein sequence ID" value="KAJ1999548.1"/>
    <property type="molecule type" value="Genomic_DNA"/>
</dbReference>
<comment type="caution">
    <text evidence="7">The sequence shown here is derived from an EMBL/GenBank/DDBJ whole genome shotgun (WGS) entry which is preliminary data.</text>
</comment>
<dbReference type="Proteomes" id="UP001150907">
    <property type="component" value="Unassembled WGS sequence"/>
</dbReference>
<dbReference type="OrthoDB" id="271881at2759"/>
<comment type="similarity">
    <text evidence="3">Belongs to the misato family.</text>
</comment>
<evidence type="ECO:0000256" key="3">
    <source>
        <dbReference type="ARBA" id="ARBA00008507"/>
    </source>
</evidence>
<gene>
    <name evidence="7" type="primary">DML1</name>
    <name evidence="7" type="ORF">H4R26_005014</name>
</gene>
<dbReference type="PANTHER" id="PTHR13391">
    <property type="entry name" value="MITOCHONDRIAL DISTRIBUTION REGULATOR MISATO"/>
    <property type="match status" value="1"/>
</dbReference>
<sequence length="313" mass="33909">MKEIITLQLGESANYVGTHFWNLQQRQVSAASDESTGEPLATEVFYSSSDLGRGRETHRPRVLIFDKVGNFGLLGQQPEHSEQKQQQQPEDAGLELWGGETEVYRQPLYTRGDASDPTGHGVRFWSDFSEVDFDGRSMSSVSGVEFGNSLGEMMTFQEGSDVFAGENGRSEVLEGAFRVFAEACDQLQGFQVLADACGGFAGFGAALMGKIRDEYPKAGILLYSVGDSRARDLGSAHVIDAAVAMATNLDSVSASVPMFVPAGLAKLRPAVQVDESVRFQTSAFMALSVAQWGHCLLSRARSLDDLISQATQQ</sequence>
<reference evidence="7" key="1">
    <citation type="submission" date="2022-07" db="EMBL/GenBank/DDBJ databases">
        <title>Phylogenomic reconstructions and comparative analyses of Kickxellomycotina fungi.</title>
        <authorList>
            <person name="Reynolds N.K."/>
            <person name="Stajich J.E."/>
            <person name="Barry K."/>
            <person name="Grigoriev I.V."/>
            <person name="Crous P."/>
            <person name="Smith M.E."/>
        </authorList>
    </citation>
    <scope>NUCLEOTIDE SEQUENCE</scope>
    <source>
        <strain evidence="7">IMI 214461</strain>
    </source>
</reference>
<comment type="subcellular location">
    <subcellularLocation>
        <location evidence="2">Mitochondrion</location>
    </subcellularLocation>
</comment>
<dbReference type="Gene3D" id="3.40.50.1440">
    <property type="entry name" value="Tubulin/FtsZ, GTPase domain"/>
    <property type="match status" value="1"/>
</dbReference>
<evidence type="ECO:0000313" key="8">
    <source>
        <dbReference type="Proteomes" id="UP001150907"/>
    </source>
</evidence>
<feature type="domain" description="DML1/Misato tubulin" evidence="6">
    <location>
        <begin position="117"/>
        <end position="289"/>
    </location>
</feature>
<comment type="function">
    <text evidence="1">Involved in the partitioning of the mitochondrial organelle and mitochondrial DNA (mtDNA) inheritance.</text>
</comment>
<feature type="domain" description="Misato Segment II tubulin-like" evidence="5">
    <location>
        <begin position="2"/>
        <end position="109"/>
    </location>
</feature>
<dbReference type="InterPro" id="IPR036525">
    <property type="entry name" value="Tubulin/FtsZ_GTPase_sf"/>
</dbReference>
<dbReference type="Pfam" id="PF14881">
    <property type="entry name" value="Tubulin_3"/>
    <property type="match status" value="1"/>
</dbReference>
<evidence type="ECO:0000259" key="5">
    <source>
        <dbReference type="Pfam" id="PF10644"/>
    </source>
</evidence>
<evidence type="ECO:0000256" key="4">
    <source>
        <dbReference type="ARBA" id="ARBA00023128"/>
    </source>
</evidence>
<name>A0A9W8BFX8_9FUNG</name>
<evidence type="ECO:0000256" key="1">
    <source>
        <dbReference type="ARBA" id="ARBA00003757"/>
    </source>
</evidence>
<keyword evidence="8" id="KW-1185">Reference proteome</keyword>
<proteinExistence type="inferred from homology"/>
<dbReference type="GO" id="GO:0005739">
    <property type="term" value="C:mitochondrion"/>
    <property type="evidence" value="ECO:0007669"/>
    <property type="project" value="UniProtKB-SubCell"/>
</dbReference>
<dbReference type="GO" id="GO:0007005">
    <property type="term" value="P:mitochondrion organization"/>
    <property type="evidence" value="ECO:0007669"/>
    <property type="project" value="InterPro"/>
</dbReference>